<name>A0A1H5UZF4_XYLRU</name>
<organism evidence="1 2">
    <name type="scientific">Xylanibacter ruminicola</name>
    <name type="common">Prevotella ruminicola</name>
    <dbReference type="NCBI Taxonomy" id="839"/>
    <lineage>
        <taxon>Bacteria</taxon>
        <taxon>Pseudomonadati</taxon>
        <taxon>Bacteroidota</taxon>
        <taxon>Bacteroidia</taxon>
        <taxon>Bacteroidales</taxon>
        <taxon>Prevotellaceae</taxon>
        <taxon>Xylanibacter</taxon>
    </lineage>
</organism>
<dbReference type="AlphaFoldDB" id="A0A1H5UZF4"/>
<reference evidence="1 2" key="1">
    <citation type="submission" date="2016-10" db="EMBL/GenBank/DDBJ databases">
        <authorList>
            <person name="de Groot N.N."/>
        </authorList>
    </citation>
    <scope>NUCLEOTIDE SEQUENCE [LARGE SCALE GENOMIC DNA]</scope>
    <source>
        <strain evidence="1 2">AR32</strain>
    </source>
</reference>
<evidence type="ECO:0000313" key="2">
    <source>
        <dbReference type="Proteomes" id="UP000236735"/>
    </source>
</evidence>
<dbReference type="EMBL" id="FNUV01000004">
    <property type="protein sequence ID" value="SEF79587.1"/>
    <property type="molecule type" value="Genomic_DNA"/>
</dbReference>
<dbReference type="Proteomes" id="UP000236735">
    <property type="component" value="Unassembled WGS sequence"/>
</dbReference>
<accession>A0A1H5UZF4</accession>
<dbReference type="PROSITE" id="PS51257">
    <property type="entry name" value="PROKAR_LIPOPROTEIN"/>
    <property type="match status" value="1"/>
</dbReference>
<gene>
    <name evidence="1" type="ORF">SAMN05216354_1608</name>
</gene>
<dbReference type="Gene3D" id="2.60.20.10">
    <property type="entry name" value="Crystallins"/>
    <property type="match status" value="1"/>
</dbReference>
<evidence type="ECO:0000313" key="1">
    <source>
        <dbReference type="EMBL" id="SEF79587.1"/>
    </source>
</evidence>
<proteinExistence type="predicted"/>
<protein>
    <recommendedName>
        <fullName evidence="3">Lipoprotein</fullName>
    </recommendedName>
</protein>
<dbReference type="RefSeq" id="WP_146063129.1">
    <property type="nucleotide sequence ID" value="NZ_FNUV01000004.1"/>
</dbReference>
<sequence length="304" mass="35060">MYKLNKSLLVSITATCILGLFSCSQEDYNEDIQTDETYYHFSAGNAPCTMSTSENSETDSIGTLRFSYKGDIYESKVLFTDDKAVILDEQIANLFENLKKKEDIAIFVNEDESFDFYNSFEEMNSCRKWKLKMSSTTRKSDDYPLYIHGYKLRVWKHAKGRKEGGPFCEWEVVSTIDITPPPLSISGGTLITKTPPTYPSTIPSDPDPHDFLDNYHMNNEISSFQMWVTTEKSEPIIPCNIRLREGQYQHANLTFYDNDDWTGRSLTFSEVSVNQTFWREDRLSKFGFNDLTSSIKITFDNNLN</sequence>
<evidence type="ECO:0008006" key="3">
    <source>
        <dbReference type="Google" id="ProtNLM"/>
    </source>
</evidence>